<protein>
    <submittedName>
        <fullName evidence="2">Recombinase family protein</fullName>
    </submittedName>
</protein>
<reference evidence="2" key="1">
    <citation type="submission" date="2021-05" db="EMBL/GenBank/DDBJ databases">
        <title>Energy efficiency and biological interactions define the core microbiome of deep oligotrophic groundwater.</title>
        <authorList>
            <person name="Mehrshad M."/>
            <person name="Lopez-Fernandez M."/>
            <person name="Bell E."/>
            <person name="Bernier-Latmani R."/>
            <person name="Bertilsson S."/>
            <person name="Dopson M."/>
        </authorList>
    </citation>
    <scope>NUCLEOTIDE SEQUENCE</scope>
    <source>
        <strain evidence="2">Modern_marine.mb.64</strain>
    </source>
</reference>
<evidence type="ECO:0000313" key="3">
    <source>
        <dbReference type="Proteomes" id="UP000777784"/>
    </source>
</evidence>
<dbReference type="GO" id="GO:0003677">
    <property type="term" value="F:DNA binding"/>
    <property type="evidence" value="ECO:0007669"/>
    <property type="project" value="InterPro"/>
</dbReference>
<comment type="caution">
    <text evidence="2">The sequence shown here is derived from an EMBL/GenBank/DDBJ whole genome shotgun (WGS) entry which is preliminary data.</text>
</comment>
<sequence length="123" mass="13636">MTGRKGRKTTKKPDVVRCAIYTRKSTDEGLDSDFNTLDAQREAAEAYIASQKAEGWTFLPDRYDDGGFSGGTMDRPALRQLLADVEGGKVDCVAVYKLDRLSRSLLDFARLMEMLESHGVALV</sequence>
<dbReference type="PANTHER" id="PTHR30461">
    <property type="entry name" value="DNA-INVERTASE FROM LAMBDOID PROPHAGE"/>
    <property type="match status" value="1"/>
</dbReference>
<name>A0A948RTT3_UNCEI</name>
<dbReference type="PROSITE" id="PS51736">
    <property type="entry name" value="RECOMBINASES_3"/>
    <property type="match status" value="1"/>
</dbReference>
<dbReference type="Pfam" id="PF00239">
    <property type="entry name" value="Resolvase"/>
    <property type="match status" value="1"/>
</dbReference>
<dbReference type="Gene3D" id="3.40.50.1390">
    <property type="entry name" value="Resolvase, N-terminal catalytic domain"/>
    <property type="match status" value="1"/>
</dbReference>
<evidence type="ECO:0000313" key="2">
    <source>
        <dbReference type="EMBL" id="MBU2690765.1"/>
    </source>
</evidence>
<dbReference type="InterPro" id="IPR050639">
    <property type="entry name" value="SSR_resolvase"/>
</dbReference>
<accession>A0A948RTT3</accession>
<dbReference type="SMART" id="SM00857">
    <property type="entry name" value="Resolvase"/>
    <property type="match status" value="1"/>
</dbReference>
<feature type="domain" description="Resolvase/invertase-type recombinase catalytic" evidence="1">
    <location>
        <begin position="17"/>
        <end position="123"/>
    </location>
</feature>
<dbReference type="InterPro" id="IPR006119">
    <property type="entry name" value="Resolv_N"/>
</dbReference>
<dbReference type="Proteomes" id="UP000777784">
    <property type="component" value="Unassembled WGS sequence"/>
</dbReference>
<dbReference type="GO" id="GO:0000150">
    <property type="term" value="F:DNA strand exchange activity"/>
    <property type="evidence" value="ECO:0007669"/>
    <property type="project" value="InterPro"/>
</dbReference>
<organism evidence="2 3">
    <name type="scientific">Eiseniibacteriota bacterium</name>
    <dbReference type="NCBI Taxonomy" id="2212470"/>
    <lineage>
        <taxon>Bacteria</taxon>
        <taxon>Candidatus Eiseniibacteriota</taxon>
    </lineage>
</organism>
<gene>
    <name evidence="2" type="ORF">KJ970_07530</name>
</gene>
<dbReference type="AlphaFoldDB" id="A0A948RTT3"/>
<dbReference type="InterPro" id="IPR036162">
    <property type="entry name" value="Resolvase-like_N_sf"/>
</dbReference>
<dbReference type="SUPFAM" id="SSF53041">
    <property type="entry name" value="Resolvase-like"/>
    <property type="match status" value="1"/>
</dbReference>
<evidence type="ECO:0000259" key="1">
    <source>
        <dbReference type="PROSITE" id="PS51736"/>
    </source>
</evidence>
<feature type="non-terminal residue" evidence="2">
    <location>
        <position position="123"/>
    </location>
</feature>
<dbReference type="PANTHER" id="PTHR30461:SF23">
    <property type="entry name" value="DNA RECOMBINASE-RELATED"/>
    <property type="match status" value="1"/>
</dbReference>
<dbReference type="EMBL" id="JAHJDP010000036">
    <property type="protein sequence ID" value="MBU2690765.1"/>
    <property type="molecule type" value="Genomic_DNA"/>
</dbReference>
<dbReference type="CDD" id="cd00338">
    <property type="entry name" value="Ser_Recombinase"/>
    <property type="match status" value="1"/>
</dbReference>
<proteinExistence type="predicted"/>